<proteinExistence type="predicted"/>
<dbReference type="InterPro" id="IPR017441">
    <property type="entry name" value="Protein_kinase_ATP_BS"/>
</dbReference>
<dbReference type="PROSITE" id="PS00108">
    <property type="entry name" value="PROTEIN_KINASE_ST"/>
    <property type="match status" value="1"/>
</dbReference>
<evidence type="ECO:0000256" key="2">
    <source>
        <dbReference type="ARBA" id="ARBA00022741"/>
    </source>
</evidence>
<dbReference type="InterPro" id="IPR011009">
    <property type="entry name" value="Kinase-like_dom_sf"/>
</dbReference>
<evidence type="ECO:0000313" key="9">
    <source>
        <dbReference type="Proteomes" id="UP001370348"/>
    </source>
</evidence>
<feature type="transmembrane region" description="Helical" evidence="6">
    <location>
        <begin position="460"/>
        <end position="482"/>
    </location>
</feature>
<feature type="transmembrane region" description="Helical" evidence="6">
    <location>
        <begin position="351"/>
        <end position="371"/>
    </location>
</feature>
<keyword evidence="6" id="KW-0472">Membrane</keyword>
<organism evidence="8 9">
    <name type="scientific">Pendulispora albinea</name>
    <dbReference type="NCBI Taxonomy" id="2741071"/>
    <lineage>
        <taxon>Bacteria</taxon>
        <taxon>Pseudomonadati</taxon>
        <taxon>Myxococcota</taxon>
        <taxon>Myxococcia</taxon>
        <taxon>Myxococcales</taxon>
        <taxon>Sorangiineae</taxon>
        <taxon>Pendulisporaceae</taxon>
        <taxon>Pendulispora</taxon>
    </lineage>
</organism>
<dbReference type="InterPro" id="IPR000719">
    <property type="entry name" value="Prot_kinase_dom"/>
</dbReference>
<dbReference type="SUPFAM" id="SSF56112">
    <property type="entry name" value="Protein kinase-like (PK-like)"/>
    <property type="match status" value="1"/>
</dbReference>
<reference evidence="8 9" key="1">
    <citation type="submission" date="2021-12" db="EMBL/GenBank/DDBJ databases">
        <title>Discovery of the Pendulisporaceae a myxobacterial family with distinct sporulation behavior and unique specialized metabolism.</title>
        <authorList>
            <person name="Garcia R."/>
            <person name="Popoff A."/>
            <person name="Bader C.D."/>
            <person name="Loehr J."/>
            <person name="Walesch S."/>
            <person name="Walt C."/>
            <person name="Boldt J."/>
            <person name="Bunk B."/>
            <person name="Haeckl F.J.F.P.J."/>
            <person name="Gunesch A.P."/>
            <person name="Birkelbach J."/>
            <person name="Nuebel U."/>
            <person name="Pietschmann T."/>
            <person name="Bach T."/>
            <person name="Mueller R."/>
        </authorList>
    </citation>
    <scope>NUCLEOTIDE SEQUENCE [LARGE SCALE GENOMIC DNA]</scope>
    <source>
        <strain evidence="8 9">MSr11954</strain>
    </source>
</reference>
<evidence type="ECO:0000313" key="8">
    <source>
        <dbReference type="EMBL" id="WXB16249.1"/>
    </source>
</evidence>
<dbReference type="Gene3D" id="1.10.510.10">
    <property type="entry name" value="Transferase(Phosphotransferase) domain 1"/>
    <property type="match status" value="1"/>
</dbReference>
<dbReference type="Proteomes" id="UP001370348">
    <property type="component" value="Chromosome"/>
</dbReference>
<dbReference type="Gene3D" id="3.30.200.20">
    <property type="entry name" value="Phosphorylase Kinase, domain 1"/>
    <property type="match status" value="1"/>
</dbReference>
<evidence type="ECO:0000256" key="1">
    <source>
        <dbReference type="ARBA" id="ARBA00022679"/>
    </source>
</evidence>
<gene>
    <name evidence="8" type="ORF">LZC94_03000</name>
</gene>
<protein>
    <submittedName>
        <fullName evidence="8">Serine/threonine protein kinase</fullName>
    </submittedName>
</protein>
<keyword evidence="3 8" id="KW-0418">Kinase</keyword>
<feature type="transmembrane region" description="Helical" evidence="6">
    <location>
        <begin position="420"/>
        <end position="440"/>
    </location>
</feature>
<dbReference type="PANTHER" id="PTHR43289:SF6">
    <property type="entry name" value="SERINE_THREONINE-PROTEIN KINASE NEKL-3"/>
    <property type="match status" value="1"/>
</dbReference>
<dbReference type="RefSeq" id="WP_394825878.1">
    <property type="nucleotide sequence ID" value="NZ_CP089984.1"/>
</dbReference>
<dbReference type="CDD" id="cd14014">
    <property type="entry name" value="STKc_PknB_like"/>
    <property type="match status" value="1"/>
</dbReference>
<dbReference type="SMART" id="SM00220">
    <property type="entry name" value="S_TKc"/>
    <property type="match status" value="1"/>
</dbReference>
<keyword evidence="4 5" id="KW-0067">ATP-binding</keyword>
<keyword evidence="8" id="KW-0723">Serine/threonine-protein kinase</keyword>
<dbReference type="EMBL" id="CP089984">
    <property type="protein sequence ID" value="WXB16249.1"/>
    <property type="molecule type" value="Genomic_DNA"/>
</dbReference>
<dbReference type="PANTHER" id="PTHR43289">
    <property type="entry name" value="MITOGEN-ACTIVATED PROTEIN KINASE KINASE KINASE 20-RELATED"/>
    <property type="match status" value="1"/>
</dbReference>
<evidence type="ECO:0000256" key="3">
    <source>
        <dbReference type="ARBA" id="ARBA00022777"/>
    </source>
</evidence>
<accession>A0ABZ2LZ76</accession>
<evidence type="ECO:0000256" key="5">
    <source>
        <dbReference type="PROSITE-ProRule" id="PRU10141"/>
    </source>
</evidence>
<sequence length="483" mass="52378">MSACPRCGGAIPEGRFSVCPRCLLDDGEPPVLIGQGALELGDELGRGGMGVVFKARDHKLGREVAVKFLPAALASRPEFRVRFEREAHALALLNHPNIVTIHDYGEEDGQGYIVMELATGTTLQSLLPLAPQRAIDVVLKIGDALSYAHGHGIIHRDIKPGNILVDSAGNIKVTDFGLARMAGDDARGWTLTTPDQALGTVYYMAPEILAGAPPSPRMDIYSLGVLLYHTMTGALPMGDFERLPGNVDRVVRRAIAQAPEKRYASVDELLSDLRQARAHASEAEGRLPPAEQQWLRAVALVYATASAVAGWALVASVTPQAVNASELHPLALVLPRKLDDGRLVSLARFEVWPTLGALAGFGVALTASGFLRRHWSQTGLDRPNPDPPLAESRWMLALGIASWILYAWRSLGALWGHRLVANYSPFLGAILELSVMYILWAGILEARRRSRPLTSEPKMLIGFGMAMTPPALEILTYALPWLD</sequence>
<name>A0ABZ2LZ76_9BACT</name>
<feature type="binding site" evidence="5">
    <location>
        <position position="67"/>
    </location>
    <ligand>
        <name>ATP</name>
        <dbReference type="ChEBI" id="CHEBI:30616"/>
    </ligand>
</feature>
<dbReference type="PROSITE" id="PS50011">
    <property type="entry name" value="PROTEIN_KINASE_DOM"/>
    <property type="match status" value="1"/>
</dbReference>
<dbReference type="Pfam" id="PF00069">
    <property type="entry name" value="Pkinase"/>
    <property type="match status" value="1"/>
</dbReference>
<keyword evidence="6" id="KW-1133">Transmembrane helix</keyword>
<keyword evidence="9" id="KW-1185">Reference proteome</keyword>
<evidence type="ECO:0000259" key="7">
    <source>
        <dbReference type="PROSITE" id="PS50011"/>
    </source>
</evidence>
<dbReference type="PROSITE" id="PS00107">
    <property type="entry name" value="PROTEIN_KINASE_ATP"/>
    <property type="match status" value="1"/>
</dbReference>
<evidence type="ECO:0000256" key="4">
    <source>
        <dbReference type="ARBA" id="ARBA00022840"/>
    </source>
</evidence>
<evidence type="ECO:0000256" key="6">
    <source>
        <dbReference type="SAM" id="Phobius"/>
    </source>
</evidence>
<dbReference type="InterPro" id="IPR008271">
    <property type="entry name" value="Ser/Thr_kinase_AS"/>
</dbReference>
<keyword evidence="6" id="KW-0812">Transmembrane</keyword>
<keyword evidence="1" id="KW-0808">Transferase</keyword>
<dbReference type="GO" id="GO:0004674">
    <property type="term" value="F:protein serine/threonine kinase activity"/>
    <property type="evidence" value="ECO:0007669"/>
    <property type="project" value="UniProtKB-KW"/>
</dbReference>
<feature type="transmembrane region" description="Helical" evidence="6">
    <location>
        <begin position="392"/>
        <end position="408"/>
    </location>
</feature>
<feature type="domain" description="Protein kinase" evidence="7">
    <location>
        <begin position="38"/>
        <end position="295"/>
    </location>
</feature>
<keyword evidence="2 5" id="KW-0547">Nucleotide-binding</keyword>